<dbReference type="NCBIfam" id="NF033524">
    <property type="entry name" value="lasso_PadeA_fam"/>
    <property type="match status" value="1"/>
</dbReference>
<protein>
    <recommendedName>
        <fullName evidence="3">Paeninodin family lasso peptide</fullName>
    </recommendedName>
</protein>
<evidence type="ECO:0000313" key="1">
    <source>
        <dbReference type="EMBL" id="MBP1949027.1"/>
    </source>
</evidence>
<proteinExistence type="predicted"/>
<accession>A0ABS4HDP4</accession>
<dbReference type="EMBL" id="JAGGKK010000009">
    <property type="protein sequence ID" value="MBP1949027.1"/>
    <property type="molecule type" value="Genomic_DNA"/>
</dbReference>
<dbReference type="Proteomes" id="UP001519328">
    <property type="component" value="Unassembled WGS sequence"/>
</dbReference>
<name>A0ABS4HDP4_9BACI</name>
<sequence>MKKDWQRPVLEVLDVNQTMLGVDGEYTDAAFDAGTPFEDITLS</sequence>
<evidence type="ECO:0000313" key="2">
    <source>
        <dbReference type="Proteomes" id="UP001519328"/>
    </source>
</evidence>
<dbReference type="InterPro" id="IPR049825">
    <property type="entry name" value="Lasso_PadeA-like"/>
</dbReference>
<dbReference type="RefSeq" id="WP_209480561.1">
    <property type="nucleotide sequence ID" value="NZ_JAGGKK010000009.1"/>
</dbReference>
<reference evidence="1 2" key="1">
    <citation type="submission" date="2021-03" db="EMBL/GenBank/DDBJ databases">
        <title>Genomic Encyclopedia of Type Strains, Phase IV (KMG-IV): sequencing the most valuable type-strain genomes for metagenomic binning, comparative biology and taxonomic classification.</title>
        <authorList>
            <person name="Goeker M."/>
        </authorList>
    </citation>
    <scope>NUCLEOTIDE SEQUENCE [LARGE SCALE GENOMIC DNA]</scope>
    <source>
        <strain evidence="1 2">DSM 21085</strain>
    </source>
</reference>
<evidence type="ECO:0008006" key="3">
    <source>
        <dbReference type="Google" id="ProtNLM"/>
    </source>
</evidence>
<comment type="caution">
    <text evidence="1">The sequence shown here is derived from an EMBL/GenBank/DDBJ whole genome shotgun (WGS) entry which is preliminary data.</text>
</comment>
<gene>
    <name evidence="1" type="ORF">J2Z82_001964</name>
</gene>
<organism evidence="1 2">
    <name type="scientific">Virgibacillus litoralis</name>
    <dbReference type="NCBI Taxonomy" id="578221"/>
    <lineage>
        <taxon>Bacteria</taxon>
        <taxon>Bacillati</taxon>
        <taxon>Bacillota</taxon>
        <taxon>Bacilli</taxon>
        <taxon>Bacillales</taxon>
        <taxon>Bacillaceae</taxon>
        <taxon>Virgibacillus</taxon>
    </lineage>
</organism>
<keyword evidence="2" id="KW-1185">Reference proteome</keyword>